<sequence>METISNPTGKGKRGHKWGACKSDLHTVTITCIGSNKQKPSTFDFSEVKYKPVGTEKECRAAIKSYNNCSLSEIGILNKDRMESHTALKPLREQIQPLKEIITPGISIAIIIIYMFGQYNWSRII</sequence>
<accession>A0ABY7GDJ7</accession>
<evidence type="ECO:0000313" key="2">
    <source>
        <dbReference type="EMBL" id="WAR31419.1"/>
    </source>
</evidence>
<evidence type="ECO:0000256" key="1">
    <source>
        <dbReference type="SAM" id="Phobius"/>
    </source>
</evidence>
<evidence type="ECO:0000313" key="3">
    <source>
        <dbReference type="Proteomes" id="UP001164746"/>
    </source>
</evidence>
<dbReference type="Proteomes" id="UP001164746">
    <property type="component" value="Chromosome 17"/>
</dbReference>
<keyword evidence="1" id="KW-1133">Transmembrane helix</keyword>
<dbReference type="EMBL" id="CP111028">
    <property type="protein sequence ID" value="WAR31419.1"/>
    <property type="molecule type" value="Genomic_DNA"/>
</dbReference>
<proteinExistence type="predicted"/>
<keyword evidence="1" id="KW-0472">Membrane</keyword>
<reference evidence="2" key="1">
    <citation type="submission" date="2022-11" db="EMBL/GenBank/DDBJ databases">
        <title>Centuries of genome instability and evolution in soft-shell clam transmissible cancer (bioRxiv).</title>
        <authorList>
            <person name="Hart S.F.M."/>
            <person name="Yonemitsu M.A."/>
            <person name="Giersch R.M."/>
            <person name="Beal B.F."/>
            <person name="Arriagada G."/>
            <person name="Davis B.W."/>
            <person name="Ostrander E.A."/>
            <person name="Goff S.P."/>
            <person name="Metzger M.J."/>
        </authorList>
    </citation>
    <scope>NUCLEOTIDE SEQUENCE</scope>
    <source>
        <strain evidence="2">MELC-2E11</strain>
        <tissue evidence="2">Siphon/mantle</tissue>
    </source>
</reference>
<feature type="transmembrane region" description="Helical" evidence="1">
    <location>
        <begin position="100"/>
        <end position="120"/>
    </location>
</feature>
<keyword evidence="3" id="KW-1185">Reference proteome</keyword>
<gene>
    <name evidence="2" type="ORF">MAR_033961</name>
</gene>
<name>A0ABY7GDJ7_MYAAR</name>
<organism evidence="2 3">
    <name type="scientific">Mya arenaria</name>
    <name type="common">Soft-shell clam</name>
    <dbReference type="NCBI Taxonomy" id="6604"/>
    <lineage>
        <taxon>Eukaryota</taxon>
        <taxon>Metazoa</taxon>
        <taxon>Spiralia</taxon>
        <taxon>Lophotrochozoa</taxon>
        <taxon>Mollusca</taxon>
        <taxon>Bivalvia</taxon>
        <taxon>Autobranchia</taxon>
        <taxon>Heteroconchia</taxon>
        <taxon>Euheterodonta</taxon>
        <taxon>Imparidentia</taxon>
        <taxon>Neoheterodontei</taxon>
        <taxon>Myida</taxon>
        <taxon>Myoidea</taxon>
        <taxon>Myidae</taxon>
        <taxon>Mya</taxon>
    </lineage>
</organism>
<protein>
    <submittedName>
        <fullName evidence="2">Uncharacterized protein</fullName>
    </submittedName>
</protein>
<keyword evidence="1" id="KW-0812">Transmembrane</keyword>